<dbReference type="EMBL" id="JALAAR010000018">
    <property type="protein sequence ID" value="MEH8019017.1"/>
    <property type="molecule type" value="Genomic_DNA"/>
</dbReference>
<organism evidence="2 3">
    <name type="scientific">Rheinheimera muenzenbergensis</name>
    <dbReference type="NCBI Taxonomy" id="1193628"/>
    <lineage>
        <taxon>Bacteria</taxon>
        <taxon>Pseudomonadati</taxon>
        <taxon>Pseudomonadota</taxon>
        <taxon>Gammaproteobacteria</taxon>
        <taxon>Chromatiales</taxon>
        <taxon>Chromatiaceae</taxon>
        <taxon>Rheinheimera</taxon>
    </lineage>
</organism>
<evidence type="ECO:0000313" key="3">
    <source>
        <dbReference type="Proteomes" id="UP001375382"/>
    </source>
</evidence>
<keyword evidence="3" id="KW-1185">Reference proteome</keyword>
<name>A0ABU8CAS8_9GAMM</name>
<dbReference type="Pfam" id="PF14316">
    <property type="entry name" value="DUF4381"/>
    <property type="match status" value="1"/>
</dbReference>
<proteinExistence type="predicted"/>
<dbReference type="InterPro" id="IPR025489">
    <property type="entry name" value="DUF4381"/>
</dbReference>
<evidence type="ECO:0000313" key="2">
    <source>
        <dbReference type="EMBL" id="MEH8019017.1"/>
    </source>
</evidence>
<keyword evidence="1" id="KW-0812">Transmembrane</keyword>
<gene>
    <name evidence="2" type="ORF">MN202_17395</name>
</gene>
<comment type="caution">
    <text evidence="2">The sequence shown here is derived from an EMBL/GenBank/DDBJ whole genome shotgun (WGS) entry which is preliminary data.</text>
</comment>
<keyword evidence="1" id="KW-1133">Transmembrane helix</keyword>
<protein>
    <submittedName>
        <fullName evidence="2">DUF4381 domain-containing protein</fullName>
    </submittedName>
</protein>
<dbReference type="RefSeq" id="WP_335737415.1">
    <property type="nucleotide sequence ID" value="NZ_JALAAR010000018.1"/>
</dbReference>
<keyword evidence="1" id="KW-0472">Membrane</keyword>
<sequence>MANTHSPLDQLADISEPALVNAFALPPLAWFAVAVLGAGLLYVAWRLYRRWRFFAAKRQALALLATLAGKADSASQINQLLKRVLLHYQHAHPALTLPVAQWQSWLAAGHSATVPDLTNLLYSPSADPLANEQFYQFAQGWLQSYNGKAPADYTSGGQHA</sequence>
<reference evidence="2 3" key="1">
    <citation type="journal article" date="2023" name="Ecotoxicol. Environ. Saf.">
        <title>Mercury remediation potential of mercury-resistant strain Rheinheimera metallidurans sp. nov. isolated from a municipal waste dumping site.</title>
        <authorList>
            <person name="Yadav V."/>
            <person name="Manjhi A."/>
            <person name="Vadakedath N."/>
        </authorList>
    </citation>
    <scope>NUCLEOTIDE SEQUENCE [LARGE SCALE GENOMIC DNA]</scope>
    <source>
        <strain evidence="2 3">E-49</strain>
    </source>
</reference>
<evidence type="ECO:0000256" key="1">
    <source>
        <dbReference type="SAM" id="Phobius"/>
    </source>
</evidence>
<feature type="transmembrane region" description="Helical" evidence="1">
    <location>
        <begin position="28"/>
        <end position="48"/>
    </location>
</feature>
<accession>A0ABU8CAS8</accession>
<dbReference type="Proteomes" id="UP001375382">
    <property type="component" value="Unassembled WGS sequence"/>
</dbReference>